<keyword evidence="4" id="KW-0132">Cell division</keyword>
<proteinExistence type="predicted"/>
<keyword evidence="8" id="KW-0347">Helicase</keyword>
<evidence type="ECO:0000256" key="11">
    <source>
        <dbReference type="ARBA" id="ARBA00023254"/>
    </source>
</evidence>
<dbReference type="SMART" id="SM00490">
    <property type="entry name" value="HELICc"/>
    <property type="match status" value="1"/>
</dbReference>
<evidence type="ECO:0000256" key="17">
    <source>
        <dbReference type="ARBA" id="ARBA00079118"/>
    </source>
</evidence>
<dbReference type="InterPro" id="IPR038718">
    <property type="entry name" value="SNF2-like_sf"/>
</dbReference>
<evidence type="ECO:0000256" key="6">
    <source>
        <dbReference type="ARBA" id="ARBA00022776"/>
    </source>
</evidence>
<dbReference type="InterPro" id="IPR001650">
    <property type="entry name" value="Helicase_C-like"/>
</dbReference>
<evidence type="ECO:0000259" key="21">
    <source>
        <dbReference type="PROSITE" id="PS51194"/>
    </source>
</evidence>
<evidence type="ECO:0000256" key="14">
    <source>
        <dbReference type="ARBA" id="ARBA00029956"/>
    </source>
</evidence>
<dbReference type="PROSITE" id="PS51194">
    <property type="entry name" value="HELICASE_CTER"/>
    <property type="match status" value="1"/>
</dbReference>
<evidence type="ECO:0000256" key="18">
    <source>
        <dbReference type="SAM" id="Coils"/>
    </source>
</evidence>
<name>A0AAN9VLL7_9ORTH</name>
<keyword evidence="5" id="KW-0547">Nucleotide-binding</keyword>
<feature type="compositionally biased region" description="Basic residues" evidence="19">
    <location>
        <begin position="299"/>
        <end position="318"/>
    </location>
</feature>
<feature type="compositionally biased region" description="Acidic residues" evidence="19">
    <location>
        <begin position="274"/>
        <end position="285"/>
    </location>
</feature>
<dbReference type="Proteomes" id="UP001378592">
    <property type="component" value="Unassembled WGS sequence"/>
</dbReference>
<keyword evidence="23" id="KW-1185">Reference proteome</keyword>
<keyword evidence="10" id="KW-0539">Nucleus</keyword>
<dbReference type="PANTHER" id="PTHR45629:SF7">
    <property type="entry name" value="DNA EXCISION REPAIR PROTEIN ERCC-6-RELATED"/>
    <property type="match status" value="1"/>
</dbReference>
<feature type="compositionally biased region" description="Basic and acidic residues" evidence="19">
    <location>
        <begin position="1091"/>
        <end position="1104"/>
    </location>
</feature>
<feature type="compositionally biased region" description="Acidic residues" evidence="19">
    <location>
        <begin position="327"/>
        <end position="340"/>
    </location>
</feature>
<evidence type="ECO:0000256" key="7">
    <source>
        <dbReference type="ARBA" id="ARBA00022801"/>
    </source>
</evidence>
<dbReference type="FunFam" id="3.40.50.10810:FF:000042">
    <property type="entry name" value="SNF2 family helicase-like protein"/>
    <property type="match status" value="1"/>
</dbReference>
<evidence type="ECO:0000256" key="1">
    <source>
        <dbReference type="ARBA" id="ARBA00004123"/>
    </source>
</evidence>
<evidence type="ECO:0000256" key="2">
    <source>
        <dbReference type="ARBA" id="ARBA00011467"/>
    </source>
</evidence>
<keyword evidence="6" id="KW-0498">Mitosis</keyword>
<feature type="coiled-coil region" evidence="18">
    <location>
        <begin position="1259"/>
        <end position="1288"/>
    </location>
</feature>
<feature type="region of interest" description="Disordered" evidence="19">
    <location>
        <begin position="1212"/>
        <end position="1255"/>
    </location>
</feature>
<dbReference type="Gene3D" id="3.40.50.10810">
    <property type="entry name" value="Tandem AAA-ATPase domain"/>
    <property type="match status" value="1"/>
</dbReference>
<dbReference type="PROSITE" id="PS51192">
    <property type="entry name" value="HELICASE_ATP_BIND_1"/>
    <property type="match status" value="1"/>
</dbReference>
<evidence type="ECO:0000256" key="16">
    <source>
        <dbReference type="ARBA" id="ARBA00076356"/>
    </source>
</evidence>
<feature type="region of interest" description="Disordered" evidence="19">
    <location>
        <begin position="253"/>
        <end position="349"/>
    </location>
</feature>
<dbReference type="GO" id="GO:0006283">
    <property type="term" value="P:transcription-coupled nucleotide-excision repair"/>
    <property type="evidence" value="ECO:0007669"/>
    <property type="project" value="TreeGrafter"/>
</dbReference>
<accession>A0AAN9VLL7</accession>
<gene>
    <name evidence="22" type="ORF">R5R35_010102</name>
</gene>
<feature type="compositionally biased region" description="Basic residues" evidence="19">
    <location>
        <begin position="1105"/>
        <end position="1119"/>
    </location>
</feature>
<dbReference type="Pfam" id="PF00176">
    <property type="entry name" value="SNF2-rel_dom"/>
    <property type="match status" value="1"/>
</dbReference>
<dbReference type="GO" id="GO:0005634">
    <property type="term" value="C:nucleus"/>
    <property type="evidence" value="ECO:0007669"/>
    <property type="project" value="UniProtKB-SubCell"/>
</dbReference>
<keyword evidence="11" id="KW-0469">Meiosis</keyword>
<dbReference type="InterPro" id="IPR027417">
    <property type="entry name" value="P-loop_NTPase"/>
</dbReference>
<organism evidence="22 23">
    <name type="scientific">Gryllus longicercus</name>
    <dbReference type="NCBI Taxonomy" id="2509291"/>
    <lineage>
        <taxon>Eukaryota</taxon>
        <taxon>Metazoa</taxon>
        <taxon>Ecdysozoa</taxon>
        <taxon>Arthropoda</taxon>
        <taxon>Hexapoda</taxon>
        <taxon>Insecta</taxon>
        <taxon>Pterygota</taxon>
        <taxon>Neoptera</taxon>
        <taxon>Polyneoptera</taxon>
        <taxon>Orthoptera</taxon>
        <taxon>Ensifera</taxon>
        <taxon>Gryllidea</taxon>
        <taxon>Grylloidea</taxon>
        <taxon>Gryllidae</taxon>
        <taxon>Gryllinae</taxon>
        <taxon>Gryllus</taxon>
    </lineage>
</organism>
<reference evidence="22 23" key="1">
    <citation type="submission" date="2024-03" db="EMBL/GenBank/DDBJ databases">
        <title>The genome assembly and annotation of the cricket Gryllus longicercus Weissman &amp; Gray.</title>
        <authorList>
            <person name="Szrajer S."/>
            <person name="Gray D."/>
            <person name="Ylla G."/>
        </authorList>
    </citation>
    <scope>NUCLEOTIDE SEQUENCE [LARGE SCALE GENOMIC DNA]</scope>
    <source>
        <strain evidence="22">DAG 2021-001</strain>
        <tissue evidence="22">Whole body minus gut</tissue>
    </source>
</reference>
<protein>
    <recommendedName>
        <fullName evidence="15">DNA excision repair protein ERCC-6</fullName>
    </recommendedName>
    <alternativeName>
        <fullName evidence="16">ATP-dependent helicase ERCC6</fullName>
    </alternativeName>
    <alternativeName>
        <fullName evidence="17">Cockayne syndrome protein CSB</fullName>
    </alternativeName>
    <alternativeName>
        <fullName evidence="3">DNA repair and recombination protein RAD54-like</fullName>
    </alternativeName>
    <alternativeName>
        <fullName evidence="14">Protein okra</fullName>
    </alternativeName>
</protein>
<evidence type="ECO:0000259" key="20">
    <source>
        <dbReference type="PROSITE" id="PS51192"/>
    </source>
</evidence>
<dbReference type="GO" id="GO:0051321">
    <property type="term" value="P:meiotic cell cycle"/>
    <property type="evidence" value="ECO:0007669"/>
    <property type="project" value="UniProtKB-KW"/>
</dbReference>
<evidence type="ECO:0000256" key="3">
    <source>
        <dbReference type="ARBA" id="ARBA00015341"/>
    </source>
</evidence>
<dbReference type="CDD" id="cd18793">
    <property type="entry name" value="SF2_C_SNF"/>
    <property type="match status" value="1"/>
</dbReference>
<evidence type="ECO:0000313" key="23">
    <source>
        <dbReference type="Proteomes" id="UP001378592"/>
    </source>
</evidence>
<dbReference type="GO" id="GO:0005524">
    <property type="term" value="F:ATP binding"/>
    <property type="evidence" value="ECO:0007669"/>
    <property type="project" value="UniProtKB-KW"/>
</dbReference>
<dbReference type="PANTHER" id="PTHR45629">
    <property type="entry name" value="SNF2/RAD54 FAMILY MEMBER"/>
    <property type="match status" value="1"/>
</dbReference>
<dbReference type="InterPro" id="IPR049730">
    <property type="entry name" value="SNF2/RAD54-like_C"/>
</dbReference>
<comment type="subcellular location">
    <subcellularLocation>
        <location evidence="1">Nucleus</location>
    </subcellularLocation>
</comment>
<keyword evidence="12" id="KW-0131">Cell cycle</keyword>
<evidence type="ECO:0000256" key="5">
    <source>
        <dbReference type="ARBA" id="ARBA00022741"/>
    </source>
</evidence>
<feature type="domain" description="Helicase C-terminal" evidence="21">
    <location>
        <begin position="731"/>
        <end position="890"/>
    </location>
</feature>
<dbReference type="Gene3D" id="3.40.50.300">
    <property type="entry name" value="P-loop containing nucleotide triphosphate hydrolases"/>
    <property type="match status" value="1"/>
</dbReference>
<comment type="function">
    <text evidence="13">Involved in mitotic DNA repair and meiotic recombination. Functions in the recombinational DNA repair pathway. Essential for interhomolog gene conversion (GC), but may have a less important role in intersister GC than spn-A/Rad51. In the presence of DNA, spn-A/Rad51 enhances the ATPase activity of okr/Rad54.</text>
</comment>
<dbReference type="CDD" id="cd22254">
    <property type="entry name" value="CSB_WHD"/>
    <property type="match status" value="1"/>
</dbReference>
<dbReference type="SUPFAM" id="SSF52540">
    <property type="entry name" value="P-loop containing nucleoside triphosphate hydrolases"/>
    <property type="match status" value="2"/>
</dbReference>
<keyword evidence="9" id="KW-0067">ATP-binding</keyword>
<evidence type="ECO:0000256" key="4">
    <source>
        <dbReference type="ARBA" id="ARBA00022618"/>
    </source>
</evidence>
<evidence type="ECO:0000256" key="8">
    <source>
        <dbReference type="ARBA" id="ARBA00022806"/>
    </source>
</evidence>
<keyword evidence="7" id="KW-0378">Hydrolase</keyword>
<dbReference type="CDD" id="cd18000">
    <property type="entry name" value="DEXHc_ERCC6"/>
    <property type="match status" value="1"/>
</dbReference>
<evidence type="ECO:0000313" key="22">
    <source>
        <dbReference type="EMBL" id="KAK7865566.1"/>
    </source>
</evidence>
<dbReference type="FunFam" id="3.40.50.300:FF:000863">
    <property type="entry name" value="DNA excision repair protein ERCC-6"/>
    <property type="match status" value="1"/>
</dbReference>
<evidence type="ECO:0000256" key="9">
    <source>
        <dbReference type="ARBA" id="ARBA00022840"/>
    </source>
</evidence>
<evidence type="ECO:0000256" key="19">
    <source>
        <dbReference type="SAM" id="MobiDB-lite"/>
    </source>
</evidence>
<evidence type="ECO:0000256" key="15">
    <source>
        <dbReference type="ARBA" id="ARBA00071998"/>
    </source>
</evidence>
<dbReference type="GO" id="GO:0008094">
    <property type="term" value="F:ATP-dependent activity, acting on DNA"/>
    <property type="evidence" value="ECO:0007669"/>
    <property type="project" value="TreeGrafter"/>
</dbReference>
<sequence>MDAAGENMPVHGQLVEKEVVEPEVCSDASNPHVFRIDRHKIQTVKQGPEELEALGITIYDQDTFEKGILDQVDEAIERQNKQIEDDTSEPLGVESENVPNVDAILHSENSNEDSGKKENFQQGISSKTENNKARENNSLLFHALKHGSKETDYERKIRLGEMTPFGSVVDRKDIRHDDSLSHLNDYFEKQINLQHEYKCQISKQKGKSKKTELLAVSEKKEEKCLSKKKSPLKKNILLPAKRRKKEELGTRIGVPGAALGSPGKLLSEITPLENSDDDTFDDCLDSDYKPDSEEDEMKLKKKRAKQKLSPVKMRKTKGKLQAPPEDWGTDDSDWESSDDETQIRRRKSSKKEIDDGNFKDYEYRLKCWEISKENDTSGDHCLSGGYKLPKSYWSKLYKFQKVGVQWLWELHQQGCGGILGDEMGLGKTVQIISFLAGLSHSRLMSRHKGFRGLGPTLIVCPTTVLHQWVSEFHTWWPPFRVAILHESGSFSGKKDLLIQQISSKGGILITSFTGAVQHCSQLTAKNWHYVILDEGHKIRNPDAQVTLAVKQFRTPHRIILSGSPMQNNLRELWSLFDFVFPGKLGTLPVFIAQFAVPITQGGYSNASEVQVATAFKCATVLRDTISPYLLRRIKSDVKTHIQLPAKNEQVLFCKLTEEQRDLYRIYLDSGEVSRILQGHARIFVGLINLRKICNHPDLYSGGTKLFRGEKEEDLPEEQRYGYWKKSGKMIVVESLLKIWKKQGHKVLLFTQSRQMLCVLEAFVQKEGYSYLKLDGGTSVAARQPLINKFNQDPSYFVFLLTTRVGGLGVNLTGANRVLIFDPDWNPATDTQARERAWRIGQQNQVTVYRLVTAGTIEEKIYHRQIFKQFLTNKVLSDPKQRRFFKSNDLFELFTLKEGDQEGSTETSAIFAGTGSEVKLKKLKEKIKEKKRKEIHVRMKIDAAKVHNPSQDSIKFSKAQIEKMKKLSKKIAQGISKTKASEKEMNSSGQEFKKLSTVENGSKTIFKTNINSEIETVTSRDLEVTKAAHDVVEFLLTEVVKNIQCSDENGGRQSDQSIIGEDSSSLIPEDSLKSCGTSNTFQLLKNPINFTDHKKEKLETNNSDHSRKKKHKHKKSKKRKEVYFEGEEVPHLVGMEQSKQSTEKDVNEIHAAQDDYVLQKLFKKSGLQTVLKHDKIMEGGPADHALVEGEARRVAKEALQALRRSRQQCFAAETGRPSWTGQSGVLRLPGRPRFSQKKCKPGSQIENNDQQKPMSSSDLLARMRQRRVLAESTSNNEEEQEEIAVVTAEVPEPSTPSLILSNPVDSEANVDLLRDIRNFVAFGAITDGRASTNEIIEKFRDRLPPSSTPIFKFLLEEICDFFRMPSGEGMWKLRPEFQW</sequence>
<evidence type="ECO:0000256" key="10">
    <source>
        <dbReference type="ARBA" id="ARBA00023242"/>
    </source>
</evidence>
<evidence type="ECO:0000256" key="12">
    <source>
        <dbReference type="ARBA" id="ARBA00023306"/>
    </source>
</evidence>
<dbReference type="GO" id="GO:0016787">
    <property type="term" value="F:hydrolase activity"/>
    <property type="evidence" value="ECO:0007669"/>
    <property type="project" value="UniProtKB-KW"/>
</dbReference>
<dbReference type="SMART" id="SM00487">
    <property type="entry name" value="DEXDc"/>
    <property type="match status" value="1"/>
</dbReference>
<feature type="region of interest" description="Disordered" evidence="19">
    <location>
        <begin position="1091"/>
        <end position="1119"/>
    </location>
</feature>
<dbReference type="InterPro" id="IPR014001">
    <property type="entry name" value="Helicase_ATP-bd"/>
</dbReference>
<comment type="subunit">
    <text evidence="2">Interacts (via N-terminus) with spn-A/Rad51.</text>
</comment>
<dbReference type="InterPro" id="IPR050496">
    <property type="entry name" value="SNF2_RAD54_helicase_repair"/>
</dbReference>
<feature type="compositionally biased region" description="Polar residues" evidence="19">
    <location>
        <begin position="1243"/>
        <end position="1255"/>
    </location>
</feature>
<dbReference type="GO" id="GO:0004386">
    <property type="term" value="F:helicase activity"/>
    <property type="evidence" value="ECO:0007669"/>
    <property type="project" value="UniProtKB-KW"/>
</dbReference>
<dbReference type="Pfam" id="PF00271">
    <property type="entry name" value="Helicase_C"/>
    <property type="match status" value="1"/>
</dbReference>
<evidence type="ECO:0000256" key="13">
    <source>
        <dbReference type="ARBA" id="ARBA00024776"/>
    </source>
</evidence>
<dbReference type="GO" id="GO:0051301">
    <property type="term" value="P:cell division"/>
    <property type="evidence" value="ECO:0007669"/>
    <property type="project" value="UniProtKB-KW"/>
</dbReference>
<feature type="region of interest" description="Disordered" evidence="19">
    <location>
        <begin position="107"/>
        <end position="135"/>
    </location>
</feature>
<dbReference type="InterPro" id="IPR000330">
    <property type="entry name" value="SNF2_N"/>
</dbReference>
<comment type="caution">
    <text evidence="22">The sequence shown here is derived from an EMBL/GenBank/DDBJ whole genome shotgun (WGS) entry which is preliminary data.</text>
</comment>
<feature type="domain" description="Helicase ATP-binding" evidence="20">
    <location>
        <begin position="408"/>
        <end position="582"/>
    </location>
</feature>
<dbReference type="EMBL" id="JAZDUA010000172">
    <property type="protein sequence ID" value="KAK7865566.1"/>
    <property type="molecule type" value="Genomic_DNA"/>
</dbReference>
<keyword evidence="18" id="KW-0175">Coiled coil</keyword>